<dbReference type="OrthoDB" id="10596517at2759"/>
<comment type="caution">
    <text evidence="2">The sequence shown here is derived from an EMBL/GenBank/DDBJ whole genome shotgun (WGS) entry which is preliminary data.</text>
</comment>
<evidence type="ECO:0000259" key="1">
    <source>
        <dbReference type="Pfam" id="PF12783"/>
    </source>
</evidence>
<dbReference type="Pfam" id="PF12783">
    <property type="entry name" value="Sec7-like_HUS"/>
    <property type="match status" value="1"/>
</dbReference>
<dbReference type="AlphaFoldDB" id="A0A835INP7"/>
<dbReference type="Proteomes" id="UP000631114">
    <property type="component" value="Unassembled WGS sequence"/>
</dbReference>
<dbReference type="InterPro" id="IPR032691">
    <property type="entry name" value="Mon2/Sec7/BIG1-like_HUS"/>
</dbReference>
<keyword evidence="3" id="KW-1185">Reference proteome</keyword>
<sequence length="195" mass="22002">MTSKTQPFGTNSISSSLLRSSVSQSSVIFQIFHKMQPESSLYYSLRFRESLKGEIGVFFPLIVLRSLDSSDGPMNQRASVLWMLESAYLFWFYPKVLALSKIAQGTFNADPHSTLASQTNQLKCFVSVLKSLVDWEMSHRKHGKQNSSTQFTEEDVFAKDYMELRSYNRAPFTGFHLGVYSAQICLTSSSSSIST</sequence>
<gene>
    <name evidence="2" type="ORF">IFM89_015858</name>
</gene>
<evidence type="ECO:0000313" key="3">
    <source>
        <dbReference type="Proteomes" id="UP000631114"/>
    </source>
</evidence>
<name>A0A835INP7_9MAGN</name>
<evidence type="ECO:0000313" key="2">
    <source>
        <dbReference type="EMBL" id="KAF9621036.1"/>
    </source>
</evidence>
<organism evidence="2 3">
    <name type="scientific">Coptis chinensis</name>
    <dbReference type="NCBI Taxonomy" id="261450"/>
    <lineage>
        <taxon>Eukaryota</taxon>
        <taxon>Viridiplantae</taxon>
        <taxon>Streptophyta</taxon>
        <taxon>Embryophyta</taxon>
        <taxon>Tracheophyta</taxon>
        <taxon>Spermatophyta</taxon>
        <taxon>Magnoliopsida</taxon>
        <taxon>Ranunculales</taxon>
        <taxon>Ranunculaceae</taxon>
        <taxon>Coptidoideae</taxon>
        <taxon>Coptis</taxon>
    </lineage>
</organism>
<feature type="domain" description="Mon2/Sec7/BIG1-like HUS" evidence="1">
    <location>
        <begin position="13"/>
        <end position="86"/>
    </location>
</feature>
<accession>A0A835INP7</accession>
<reference evidence="2 3" key="1">
    <citation type="submission" date="2020-10" db="EMBL/GenBank/DDBJ databases">
        <title>The Coptis chinensis genome and diversification of protoberbering-type alkaloids.</title>
        <authorList>
            <person name="Wang B."/>
            <person name="Shu S."/>
            <person name="Song C."/>
            <person name="Liu Y."/>
        </authorList>
    </citation>
    <scope>NUCLEOTIDE SEQUENCE [LARGE SCALE GENOMIC DNA]</scope>
    <source>
        <strain evidence="2">HL-2020</strain>
        <tissue evidence="2">Leaf</tissue>
    </source>
</reference>
<proteinExistence type="predicted"/>
<dbReference type="EMBL" id="JADFTS010000002">
    <property type="protein sequence ID" value="KAF9621036.1"/>
    <property type="molecule type" value="Genomic_DNA"/>
</dbReference>
<protein>
    <recommendedName>
        <fullName evidence="1">Mon2/Sec7/BIG1-like HUS domain-containing protein</fullName>
    </recommendedName>
</protein>